<keyword evidence="9" id="KW-1185">Reference proteome</keyword>
<dbReference type="InterPro" id="IPR029058">
    <property type="entry name" value="AB_hydrolase_fold"/>
</dbReference>
<dbReference type="Proteomes" id="UP000789901">
    <property type="component" value="Unassembled WGS sequence"/>
</dbReference>
<comment type="caution">
    <text evidence="8">The sequence shown here is derived from an EMBL/GenBank/DDBJ whole genome shotgun (WGS) entry which is preliminary data.</text>
</comment>
<evidence type="ECO:0000313" key="8">
    <source>
        <dbReference type="EMBL" id="CAG8623380.1"/>
    </source>
</evidence>
<sequence>MVVANYKRNHKQNHSKTKQFLFRIHLNTVLKQLNRAFMDKVPSAVLDESITSALIARDEVIKRNNALRKQNKPPKHELHFISKKAYNYFYAYFNISLLLNVHVSTDIIRDNYQTNLIPIFVEELCKLFMKRCTNLLQLSYNHLDDFGEYPIYPVVNMPNFVGASDALANLRHFDFHGCLDQNILKSAAKICKFVKVLSIACCCYDNEGLATFIDQQTHLENLSIEFEQNGIDLPKIRNSLHNKGKDLSALMIRQIFFPLDILGYSPNLTGLFIEDGSDLHRDIFGQFVNWKFFQLTNLFLAIKNVHIGSIIQLINNTCGNLTTVRIVWTKPVDKDNFNLYTETILISCPRLVAYHGYFDDNEIGKMPEFFENHQNLEEFHISLYSLTRCEISNMLKKLGKYLPPNLREIYLPANYVYTTESLESFLESCAAKLHAPLKLTLRCRSTIHEEILSRYVERKIIKVVFYIIFNAFSQFIQHDDFVNASSNWLKVKFKIYLSVKNKFDHGNWTKILSHQDFPDYQIRLKEPKLCDSSVQQYSGYLDINEEKHFFFWFFESRNDPRNDPIVLWAINEDETNTTINSYSWNSNASIIFLDQVMYLNVSSSHAAAIDVYAFLQIFFQEYSQYARLDFHIAGESYAGHYIPAIAAEINNNNHGTSLWILEKNPKFLLHINLESILIGNGMVDPLVQYNYYADMACNSSYVPVLDNVTCDRMRYYYPNCAKLIKECYDGVTATCLTASMYCDNRIVLPYYLTHRNPYDVRKQCEGSVVGMCYPGIDVIEQYLNRDDVREELGVVPWIKYGTCSSSVHFRFQMSGDLMKPFHILLPPLLENGIRILIYAGDADFICNWIGNNAWTKELEWSGKQGFNDAKTRHWKVQGDKSTYAGEVRSHKGLTFLRVFEAGHMVPYDKPRS</sequence>
<evidence type="ECO:0000256" key="2">
    <source>
        <dbReference type="ARBA" id="ARBA00022645"/>
    </source>
</evidence>
<dbReference type="PROSITE" id="PS00131">
    <property type="entry name" value="CARBOXYPEPT_SER_SER"/>
    <property type="match status" value="1"/>
</dbReference>
<dbReference type="EMBL" id="CAJVQB010003981">
    <property type="protein sequence ID" value="CAG8623380.1"/>
    <property type="molecule type" value="Genomic_DNA"/>
</dbReference>
<name>A0ABN7UL38_GIGMA</name>
<dbReference type="SUPFAM" id="SSF52047">
    <property type="entry name" value="RNI-like"/>
    <property type="match status" value="1"/>
</dbReference>
<feature type="non-terminal residue" evidence="8">
    <location>
        <position position="912"/>
    </location>
</feature>
<evidence type="ECO:0000256" key="6">
    <source>
        <dbReference type="ARBA" id="ARBA00023180"/>
    </source>
</evidence>
<dbReference type="Gene3D" id="3.80.10.10">
    <property type="entry name" value="Ribonuclease Inhibitor"/>
    <property type="match status" value="2"/>
</dbReference>
<dbReference type="EC" id="3.4.16.-" evidence="7"/>
<dbReference type="Gene3D" id="3.40.50.1820">
    <property type="entry name" value="alpha/beta hydrolase"/>
    <property type="match status" value="1"/>
</dbReference>
<dbReference type="PANTHER" id="PTHR11802">
    <property type="entry name" value="SERINE PROTEASE FAMILY S10 SERINE CARBOXYPEPTIDASE"/>
    <property type="match status" value="1"/>
</dbReference>
<keyword evidence="6" id="KW-0325">Glycoprotein</keyword>
<keyword evidence="5 7" id="KW-0378">Hydrolase</keyword>
<accession>A0ABN7UL38</accession>
<evidence type="ECO:0000256" key="4">
    <source>
        <dbReference type="ARBA" id="ARBA00022729"/>
    </source>
</evidence>
<evidence type="ECO:0000256" key="3">
    <source>
        <dbReference type="ARBA" id="ARBA00022670"/>
    </source>
</evidence>
<proteinExistence type="inferred from homology"/>
<organism evidence="8 9">
    <name type="scientific">Gigaspora margarita</name>
    <dbReference type="NCBI Taxonomy" id="4874"/>
    <lineage>
        <taxon>Eukaryota</taxon>
        <taxon>Fungi</taxon>
        <taxon>Fungi incertae sedis</taxon>
        <taxon>Mucoromycota</taxon>
        <taxon>Glomeromycotina</taxon>
        <taxon>Glomeromycetes</taxon>
        <taxon>Diversisporales</taxon>
        <taxon>Gigasporaceae</taxon>
        <taxon>Gigaspora</taxon>
    </lineage>
</organism>
<comment type="similarity">
    <text evidence="1 7">Belongs to the peptidase S10 family.</text>
</comment>
<gene>
    <name evidence="8" type="ORF">GMARGA_LOCUS7961</name>
</gene>
<dbReference type="SUPFAM" id="SSF53474">
    <property type="entry name" value="alpha/beta-Hydrolases"/>
    <property type="match status" value="1"/>
</dbReference>
<evidence type="ECO:0000256" key="7">
    <source>
        <dbReference type="RuleBase" id="RU361156"/>
    </source>
</evidence>
<dbReference type="InterPro" id="IPR018202">
    <property type="entry name" value="Ser_caboxypep_ser_AS"/>
</dbReference>
<dbReference type="InterPro" id="IPR001563">
    <property type="entry name" value="Peptidase_S10"/>
</dbReference>
<dbReference type="Pfam" id="PF00450">
    <property type="entry name" value="Peptidase_S10"/>
    <property type="match status" value="2"/>
</dbReference>
<dbReference type="PRINTS" id="PR00724">
    <property type="entry name" value="CRBOXYPTASEC"/>
</dbReference>
<keyword evidence="3 7" id="KW-0645">Protease</keyword>
<keyword evidence="2 7" id="KW-0121">Carboxypeptidase</keyword>
<dbReference type="Gene3D" id="1.10.287.410">
    <property type="match status" value="1"/>
</dbReference>
<dbReference type="PANTHER" id="PTHR11802:SF113">
    <property type="entry name" value="SERINE CARBOXYPEPTIDASE CTSA-4.1"/>
    <property type="match status" value="1"/>
</dbReference>
<evidence type="ECO:0000313" key="9">
    <source>
        <dbReference type="Proteomes" id="UP000789901"/>
    </source>
</evidence>
<reference evidence="8 9" key="1">
    <citation type="submission" date="2021-06" db="EMBL/GenBank/DDBJ databases">
        <authorList>
            <person name="Kallberg Y."/>
            <person name="Tangrot J."/>
            <person name="Rosling A."/>
        </authorList>
    </citation>
    <scope>NUCLEOTIDE SEQUENCE [LARGE SCALE GENOMIC DNA]</scope>
    <source>
        <strain evidence="8 9">120-4 pot B 10/14</strain>
    </source>
</reference>
<keyword evidence="4" id="KW-0732">Signal</keyword>
<protein>
    <recommendedName>
        <fullName evidence="7">Carboxypeptidase</fullName>
        <ecNumber evidence="7">3.4.16.-</ecNumber>
    </recommendedName>
</protein>
<evidence type="ECO:0000256" key="1">
    <source>
        <dbReference type="ARBA" id="ARBA00009431"/>
    </source>
</evidence>
<evidence type="ECO:0000256" key="5">
    <source>
        <dbReference type="ARBA" id="ARBA00022801"/>
    </source>
</evidence>
<dbReference type="InterPro" id="IPR032675">
    <property type="entry name" value="LRR_dom_sf"/>
</dbReference>